<proteinExistence type="predicted"/>
<dbReference type="PROSITE" id="PS50850">
    <property type="entry name" value="MFS"/>
    <property type="match status" value="1"/>
</dbReference>
<dbReference type="InterPro" id="IPR050189">
    <property type="entry name" value="MFS_Efflux_Transporters"/>
</dbReference>
<dbReference type="InterPro" id="IPR036259">
    <property type="entry name" value="MFS_trans_sf"/>
</dbReference>
<comment type="caution">
    <text evidence="8">The sequence shown here is derived from an EMBL/GenBank/DDBJ whole genome shotgun (WGS) entry which is preliminary data.</text>
</comment>
<feature type="transmembrane region" description="Helical" evidence="6">
    <location>
        <begin position="351"/>
        <end position="371"/>
    </location>
</feature>
<reference evidence="8" key="2">
    <citation type="submission" date="2020-09" db="EMBL/GenBank/DDBJ databases">
        <authorList>
            <person name="Sun Q."/>
            <person name="Zhou Y."/>
        </authorList>
    </citation>
    <scope>NUCLEOTIDE SEQUENCE</scope>
    <source>
        <strain evidence="8">CGMCC 1.15758</strain>
    </source>
</reference>
<feature type="transmembrane region" description="Helical" evidence="6">
    <location>
        <begin position="101"/>
        <end position="125"/>
    </location>
</feature>
<sequence>MPHNAFANSLHITPEQLSLIGAAYAIAYSVMQIPVGIILDRFGVRKVGTFAILWCAIGVLVFSFASSFYSAFIGRFFIGFGSAFAFILLLKIVLDWFPHRILGLVVGMTQILGVIGPILSNVPLAYALESVDYQWRIVFYFITIAGIILSVIFLIFARDRQSTKNILSIKEVTLQTLSLFRYRQIIIIAIFAFFIYPAAELFGSLYGSSYLVSMGYSQISASSAIQFIWLGMGLGSPILGLCSDLMRKRKPVLYVAALIGVIASSIIVCLPNLHLHVYYLLFFLFGFATGAQAISFSVVVENVPRKLEATAMAFNNMSVVLGAAIIQILGGITLSKIALSSTHFSTQNYEVMLSISIIFFAVAFVFSLFFIKETHCQRQINN</sequence>
<feature type="transmembrane region" description="Helical" evidence="6">
    <location>
        <begin position="76"/>
        <end position="94"/>
    </location>
</feature>
<keyword evidence="3 6" id="KW-0812">Transmembrane</keyword>
<dbReference type="EMBL" id="BMJS01000030">
    <property type="protein sequence ID" value="GGG04104.1"/>
    <property type="molecule type" value="Genomic_DNA"/>
</dbReference>
<organism evidence="8 9">
    <name type="scientific">Cysteiniphilum litorale</name>
    <dbReference type="NCBI Taxonomy" id="2056700"/>
    <lineage>
        <taxon>Bacteria</taxon>
        <taxon>Pseudomonadati</taxon>
        <taxon>Pseudomonadota</taxon>
        <taxon>Gammaproteobacteria</taxon>
        <taxon>Thiotrichales</taxon>
        <taxon>Fastidiosibacteraceae</taxon>
        <taxon>Cysteiniphilum</taxon>
    </lineage>
</organism>
<name>A0A8J3E9J9_9GAMM</name>
<dbReference type="InterPro" id="IPR020846">
    <property type="entry name" value="MFS_dom"/>
</dbReference>
<evidence type="ECO:0000259" key="7">
    <source>
        <dbReference type="PROSITE" id="PS50850"/>
    </source>
</evidence>
<keyword evidence="2" id="KW-1003">Cell membrane</keyword>
<dbReference type="GO" id="GO:0005886">
    <property type="term" value="C:plasma membrane"/>
    <property type="evidence" value="ECO:0007669"/>
    <property type="project" value="UniProtKB-SubCell"/>
</dbReference>
<evidence type="ECO:0000256" key="1">
    <source>
        <dbReference type="ARBA" id="ARBA00004651"/>
    </source>
</evidence>
<protein>
    <submittedName>
        <fullName evidence="8">MFS transporter</fullName>
    </submittedName>
</protein>
<dbReference type="PANTHER" id="PTHR43124">
    <property type="entry name" value="PURINE EFFLUX PUMP PBUE"/>
    <property type="match status" value="1"/>
</dbReference>
<dbReference type="Pfam" id="PF07690">
    <property type="entry name" value="MFS_1"/>
    <property type="match status" value="1"/>
</dbReference>
<evidence type="ECO:0000256" key="2">
    <source>
        <dbReference type="ARBA" id="ARBA00022475"/>
    </source>
</evidence>
<feature type="transmembrane region" description="Helical" evidence="6">
    <location>
        <begin position="279"/>
        <end position="299"/>
    </location>
</feature>
<dbReference type="CDD" id="cd06174">
    <property type="entry name" value="MFS"/>
    <property type="match status" value="1"/>
</dbReference>
<dbReference type="GO" id="GO:0022857">
    <property type="term" value="F:transmembrane transporter activity"/>
    <property type="evidence" value="ECO:0007669"/>
    <property type="project" value="InterPro"/>
</dbReference>
<dbReference type="AlphaFoldDB" id="A0A8J3E9J9"/>
<reference evidence="8" key="1">
    <citation type="journal article" date="2014" name="Int. J. Syst. Evol. Microbiol.">
        <title>Complete genome sequence of Corynebacterium casei LMG S-19264T (=DSM 44701T), isolated from a smear-ripened cheese.</title>
        <authorList>
            <consortium name="US DOE Joint Genome Institute (JGI-PGF)"/>
            <person name="Walter F."/>
            <person name="Albersmeier A."/>
            <person name="Kalinowski J."/>
            <person name="Ruckert C."/>
        </authorList>
    </citation>
    <scope>NUCLEOTIDE SEQUENCE</scope>
    <source>
        <strain evidence="8">CGMCC 1.15758</strain>
    </source>
</reference>
<keyword evidence="9" id="KW-1185">Reference proteome</keyword>
<feature type="transmembrane region" description="Helical" evidence="6">
    <location>
        <begin position="51"/>
        <end position="70"/>
    </location>
</feature>
<feature type="transmembrane region" description="Helical" evidence="6">
    <location>
        <begin position="20"/>
        <end position="39"/>
    </location>
</feature>
<evidence type="ECO:0000313" key="8">
    <source>
        <dbReference type="EMBL" id="GGG04104.1"/>
    </source>
</evidence>
<feature type="transmembrane region" description="Helical" evidence="6">
    <location>
        <begin position="319"/>
        <end position="339"/>
    </location>
</feature>
<dbReference type="InterPro" id="IPR011701">
    <property type="entry name" value="MFS"/>
</dbReference>
<evidence type="ECO:0000256" key="3">
    <source>
        <dbReference type="ARBA" id="ARBA00022692"/>
    </source>
</evidence>
<feature type="transmembrane region" description="Helical" evidence="6">
    <location>
        <begin position="137"/>
        <end position="158"/>
    </location>
</feature>
<dbReference type="OrthoDB" id="5291895at2"/>
<dbReference type="Proteomes" id="UP000636949">
    <property type="component" value="Unassembled WGS sequence"/>
</dbReference>
<evidence type="ECO:0000313" key="9">
    <source>
        <dbReference type="Proteomes" id="UP000636949"/>
    </source>
</evidence>
<dbReference type="Gene3D" id="1.20.1250.20">
    <property type="entry name" value="MFS general substrate transporter like domains"/>
    <property type="match status" value="2"/>
</dbReference>
<dbReference type="PANTHER" id="PTHR43124:SF3">
    <property type="entry name" value="CHLORAMPHENICOL EFFLUX PUMP RV0191"/>
    <property type="match status" value="1"/>
</dbReference>
<evidence type="ECO:0000256" key="4">
    <source>
        <dbReference type="ARBA" id="ARBA00022989"/>
    </source>
</evidence>
<comment type="subcellular location">
    <subcellularLocation>
        <location evidence="1">Cell membrane</location>
        <topology evidence="1">Multi-pass membrane protein</topology>
    </subcellularLocation>
</comment>
<keyword evidence="5 6" id="KW-0472">Membrane</keyword>
<accession>A0A8J3E9J9</accession>
<feature type="transmembrane region" description="Helical" evidence="6">
    <location>
        <begin position="252"/>
        <end position="273"/>
    </location>
</feature>
<feature type="transmembrane region" description="Helical" evidence="6">
    <location>
        <begin position="179"/>
        <end position="199"/>
    </location>
</feature>
<evidence type="ECO:0000256" key="5">
    <source>
        <dbReference type="ARBA" id="ARBA00023136"/>
    </source>
</evidence>
<feature type="domain" description="Major facilitator superfamily (MFS) profile" evidence="7">
    <location>
        <begin position="1"/>
        <end position="375"/>
    </location>
</feature>
<gene>
    <name evidence="8" type="ORF">GCM10010995_22020</name>
</gene>
<keyword evidence="4 6" id="KW-1133">Transmembrane helix</keyword>
<dbReference type="SUPFAM" id="SSF103473">
    <property type="entry name" value="MFS general substrate transporter"/>
    <property type="match status" value="1"/>
</dbReference>
<evidence type="ECO:0000256" key="6">
    <source>
        <dbReference type="SAM" id="Phobius"/>
    </source>
</evidence>
<feature type="transmembrane region" description="Helical" evidence="6">
    <location>
        <begin position="219"/>
        <end position="240"/>
    </location>
</feature>